<reference evidence="1" key="1">
    <citation type="journal article" date="2007" name="PLoS Biol.">
        <title>Rate of evolution in brain-expressed genes in humans and other primates.</title>
        <authorList>
            <person name="Wang H.-Y."/>
            <person name="Chien H.-C."/>
            <person name="Osada N."/>
            <person name="Hashimoto K."/>
            <person name="Sugano S."/>
            <person name="Gojobori T."/>
            <person name="Chou C.-K."/>
            <person name="Tsai S.-F."/>
            <person name="Wu C.-I."/>
            <person name="Shen C.-K.J."/>
        </authorList>
    </citation>
    <scope>NUCLEOTIDE SEQUENCE</scope>
</reference>
<sequence length="39" mass="4608">MTIILLFFHLPKDLPSNMCIRTWVASQRNSYWLVALKSL</sequence>
<proteinExistence type="evidence at transcript level"/>
<protein>
    <submittedName>
        <fullName evidence="1">Macaca fascicularis brain cDNA, clone: QflA-17315</fullName>
    </submittedName>
</protein>
<accession>I7GI59</accession>
<dbReference type="EMBL" id="AB172254">
    <property type="protein sequence ID" value="BAE89316.1"/>
    <property type="molecule type" value="mRNA"/>
</dbReference>
<organism evidence="1">
    <name type="scientific">Macaca fascicularis</name>
    <name type="common">Crab-eating macaque</name>
    <name type="synonym">Cynomolgus monkey</name>
    <dbReference type="NCBI Taxonomy" id="9541"/>
    <lineage>
        <taxon>Eukaryota</taxon>
        <taxon>Metazoa</taxon>
        <taxon>Chordata</taxon>
        <taxon>Craniata</taxon>
        <taxon>Vertebrata</taxon>
        <taxon>Euteleostomi</taxon>
        <taxon>Mammalia</taxon>
        <taxon>Eutheria</taxon>
        <taxon>Euarchontoglires</taxon>
        <taxon>Primates</taxon>
        <taxon>Haplorrhini</taxon>
        <taxon>Catarrhini</taxon>
        <taxon>Cercopithecidae</taxon>
        <taxon>Cercopithecinae</taxon>
        <taxon>Macaca</taxon>
    </lineage>
</organism>
<dbReference type="AlphaFoldDB" id="I7GI59"/>
<evidence type="ECO:0000313" key="1">
    <source>
        <dbReference type="EMBL" id="BAE89316.1"/>
    </source>
</evidence>
<name>I7GI59_MACFA</name>